<accession>A0A151J1V3</accession>
<dbReference type="EMBL" id="KQ980481">
    <property type="protein sequence ID" value="KYN15940.1"/>
    <property type="molecule type" value="Genomic_DNA"/>
</dbReference>
<dbReference type="STRING" id="471704.A0A151J1V3"/>
<name>A0A151J1V3_9HYME</name>
<dbReference type="Proteomes" id="UP000078492">
    <property type="component" value="Unassembled WGS sequence"/>
</dbReference>
<feature type="non-terminal residue" evidence="1">
    <location>
        <position position="1"/>
    </location>
</feature>
<protein>
    <submittedName>
        <fullName evidence="1">Uncharacterized protein</fullName>
    </submittedName>
</protein>
<keyword evidence="2" id="KW-1185">Reference proteome</keyword>
<reference evidence="1 2" key="1">
    <citation type="submission" date="2015-09" db="EMBL/GenBank/DDBJ databases">
        <title>Trachymyrmex cornetzi WGS genome.</title>
        <authorList>
            <person name="Nygaard S."/>
            <person name="Hu H."/>
            <person name="Boomsma J."/>
            <person name="Zhang G."/>
        </authorList>
    </citation>
    <scope>NUCLEOTIDE SEQUENCE [LARGE SCALE GENOMIC DNA]</scope>
    <source>
        <strain evidence="1">Tcor2-1</strain>
        <tissue evidence="1">Whole body</tissue>
    </source>
</reference>
<sequence length="149" mass="17782">RISTLMKLSMKSLKYIAGYVAFRFKSKDKTLDIEMQLETMYDPDWLQFISRGKCMYPSDKLLQCAHIMNIEFDKYHGSSLNKENFIFQTLAKIIQPKLKIKISEEVLLCLIRTRTYIRVREINRTIASKNHRRKQKRYQNILIQSLSLK</sequence>
<evidence type="ECO:0000313" key="2">
    <source>
        <dbReference type="Proteomes" id="UP000078492"/>
    </source>
</evidence>
<proteinExistence type="predicted"/>
<organism evidence="1 2">
    <name type="scientific">Trachymyrmex cornetzi</name>
    <dbReference type="NCBI Taxonomy" id="471704"/>
    <lineage>
        <taxon>Eukaryota</taxon>
        <taxon>Metazoa</taxon>
        <taxon>Ecdysozoa</taxon>
        <taxon>Arthropoda</taxon>
        <taxon>Hexapoda</taxon>
        <taxon>Insecta</taxon>
        <taxon>Pterygota</taxon>
        <taxon>Neoptera</taxon>
        <taxon>Endopterygota</taxon>
        <taxon>Hymenoptera</taxon>
        <taxon>Apocrita</taxon>
        <taxon>Aculeata</taxon>
        <taxon>Formicoidea</taxon>
        <taxon>Formicidae</taxon>
        <taxon>Myrmicinae</taxon>
        <taxon>Trachymyrmex</taxon>
    </lineage>
</organism>
<dbReference type="AlphaFoldDB" id="A0A151J1V3"/>
<evidence type="ECO:0000313" key="1">
    <source>
        <dbReference type="EMBL" id="KYN15940.1"/>
    </source>
</evidence>
<gene>
    <name evidence="1" type="ORF">ALC57_11833</name>
</gene>